<keyword evidence="3" id="KW-0233">DNA recombination</keyword>
<dbReference type="InterPro" id="IPR050090">
    <property type="entry name" value="Tyrosine_recombinase_XerCD"/>
</dbReference>
<evidence type="ECO:0000313" key="6">
    <source>
        <dbReference type="Proteomes" id="UP000518255"/>
    </source>
</evidence>
<reference evidence="5 6" key="1">
    <citation type="submission" date="2020-07" db="EMBL/GenBank/DDBJ databases">
        <title>Description of Limosilactobacillus balticus sp. nov., Limosilactobacillus agrestis sp. nov., Limosilactobacillus albertensis sp. nov., Limosilactobacillus rudii sp. nov., Limosilactobacillus fastidiosus sp. nov., five novel Limosilactobacillus species isolated from the vertebrate gastrointestinal tract, and proposal of 6 subspecies of Limosilactobacillus reuteri adapted to the gastrointestinal tract of specific vertebrate hosts.</title>
        <authorList>
            <person name="Li F."/>
            <person name="Cheng C."/>
            <person name="Zheng J."/>
            <person name="Quevedo R.M."/>
            <person name="Li J."/>
            <person name="Roos S."/>
            <person name="Gaenzle M.G."/>
            <person name="Walter J."/>
        </authorList>
    </citation>
    <scope>NUCLEOTIDE SEQUENCE [LARGE SCALE GENOMIC DNA]</scope>
    <source>
        <strain evidence="5 6">WF-MA3-C</strain>
    </source>
</reference>
<dbReference type="InterPro" id="IPR010998">
    <property type="entry name" value="Integrase_recombinase_N"/>
</dbReference>
<dbReference type="Gene3D" id="1.10.150.130">
    <property type="match status" value="1"/>
</dbReference>
<accession>A0A7W3U0J4</accession>
<dbReference type="AlphaFoldDB" id="A0A7W3U0J4"/>
<dbReference type="InterPro" id="IPR011010">
    <property type="entry name" value="DNA_brk_join_enz"/>
</dbReference>
<dbReference type="GO" id="GO:0006310">
    <property type="term" value="P:DNA recombination"/>
    <property type="evidence" value="ECO:0007669"/>
    <property type="project" value="UniProtKB-KW"/>
</dbReference>
<feature type="domain" description="Tyr recombinase" evidence="4">
    <location>
        <begin position="176"/>
        <end position="372"/>
    </location>
</feature>
<protein>
    <submittedName>
        <fullName evidence="5">Site-specific integrase</fullName>
    </submittedName>
</protein>
<evidence type="ECO:0000256" key="3">
    <source>
        <dbReference type="ARBA" id="ARBA00023172"/>
    </source>
</evidence>
<dbReference type="RefSeq" id="WP_182581566.1">
    <property type="nucleotide sequence ID" value="NZ_JACIUY010000064.1"/>
</dbReference>
<gene>
    <name evidence="5" type="ORF">H5R63_07900</name>
</gene>
<proteinExistence type="inferred from homology"/>
<dbReference type="PANTHER" id="PTHR30349:SF64">
    <property type="entry name" value="PROPHAGE INTEGRASE INTD-RELATED"/>
    <property type="match status" value="1"/>
</dbReference>
<name>A0A7W3U0J4_9LACO</name>
<evidence type="ECO:0000256" key="2">
    <source>
        <dbReference type="ARBA" id="ARBA00023125"/>
    </source>
</evidence>
<evidence type="ECO:0000313" key="5">
    <source>
        <dbReference type="EMBL" id="MBB1086697.1"/>
    </source>
</evidence>
<dbReference type="InterPro" id="IPR002104">
    <property type="entry name" value="Integrase_catalytic"/>
</dbReference>
<comment type="caution">
    <text evidence="5">The sequence shown here is derived from an EMBL/GenBank/DDBJ whole genome shotgun (WGS) entry which is preliminary data.</text>
</comment>
<evidence type="ECO:0000256" key="1">
    <source>
        <dbReference type="ARBA" id="ARBA00008857"/>
    </source>
</evidence>
<organism evidence="5 6">
    <name type="scientific">Limosilactobacillus fastidiosus</name>
    <dbReference type="NCBI Taxonomy" id="2759855"/>
    <lineage>
        <taxon>Bacteria</taxon>
        <taxon>Bacillati</taxon>
        <taxon>Bacillota</taxon>
        <taxon>Bacilli</taxon>
        <taxon>Lactobacillales</taxon>
        <taxon>Lactobacillaceae</taxon>
        <taxon>Limosilactobacillus</taxon>
    </lineage>
</organism>
<evidence type="ECO:0000259" key="4">
    <source>
        <dbReference type="PROSITE" id="PS51898"/>
    </source>
</evidence>
<dbReference type="CDD" id="cd01189">
    <property type="entry name" value="INT_ICEBs1_C_like"/>
    <property type="match status" value="1"/>
</dbReference>
<dbReference type="Pfam" id="PF00589">
    <property type="entry name" value="Phage_integrase"/>
    <property type="match status" value="1"/>
</dbReference>
<dbReference type="InterPro" id="IPR013762">
    <property type="entry name" value="Integrase-like_cat_sf"/>
</dbReference>
<sequence>MWKQQRDKKYRFFEQYKDPLTNKQKNVSVTMNDDKKKTAKQAQIILNNKINKIISQVKRTTLIHNVTFESLLTEYLDDEKKRVRRSTYYNHMTMKRTLLSILPSDSLVENITFLVISQKLEELMYGDRKLSSGYVSKFKYFLHSIFDYAVEHSYIKSNPVNDVKINYKSPISGQQIQNKFLEESEMKALLDYTYKRNKNYAQLFEWLYLTGSRIGEATALNFDDVYKKDNRWFVNIDGTLEYNHIKISQQKKSEHTKTASSTRTVILPEKAVKIYFDRKHNHNSRDFIFCTQNGTPIQTSAVNSFLRTAKNNLKIDKPLSSHIFRHTHISKLAELGVPLYVIQKRVGHSNGNITRQIYLHVTQNVINEEAAKLDNL</sequence>
<dbReference type="GO" id="GO:0003677">
    <property type="term" value="F:DNA binding"/>
    <property type="evidence" value="ECO:0007669"/>
    <property type="project" value="UniProtKB-KW"/>
</dbReference>
<dbReference type="EMBL" id="JACIUY010000064">
    <property type="protein sequence ID" value="MBB1086697.1"/>
    <property type="molecule type" value="Genomic_DNA"/>
</dbReference>
<comment type="similarity">
    <text evidence="1">Belongs to the 'phage' integrase family.</text>
</comment>
<dbReference type="PROSITE" id="PS51898">
    <property type="entry name" value="TYR_RECOMBINASE"/>
    <property type="match status" value="1"/>
</dbReference>
<dbReference type="GO" id="GO:0015074">
    <property type="term" value="P:DNA integration"/>
    <property type="evidence" value="ECO:0007669"/>
    <property type="project" value="InterPro"/>
</dbReference>
<dbReference type="Gene3D" id="1.10.443.10">
    <property type="entry name" value="Intergrase catalytic core"/>
    <property type="match status" value="1"/>
</dbReference>
<keyword evidence="2" id="KW-0238">DNA-binding</keyword>
<dbReference type="PANTHER" id="PTHR30349">
    <property type="entry name" value="PHAGE INTEGRASE-RELATED"/>
    <property type="match status" value="1"/>
</dbReference>
<dbReference type="SUPFAM" id="SSF56349">
    <property type="entry name" value="DNA breaking-rejoining enzymes"/>
    <property type="match status" value="1"/>
</dbReference>
<dbReference type="Proteomes" id="UP000518255">
    <property type="component" value="Unassembled WGS sequence"/>
</dbReference>